<protein>
    <recommendedName>
        <fullName evidence="1">Reverse transcriptase domain-containing protein</fullName>
    </recommendedName>
</protein>
<reference evidence="2 3" key="1">
    <citation type="submission" date="2024-09" db="EMBL/GenBank/DDBJ databases">
        <title>Chromosome-scale assembly of Riccia sorocarpa.</title>
        <authorList>
            <person name="Paukszto L."/>
        </authorList>
    </citation>
    <scope>NUCLEOTIDE SEQUENCE [LARGE SCALE GENOMIC DNA]</scope>
    <source>
        <strain evidence="2">LP-2024</strain>
        <tissue evidence="2">Aerial parts of the thallus</tissue>
    </source>
</reference>
<dbReference type="PANTHER" id="PTHR33116">
    <property type="entry name" value="REVERSE TRANSCRIPTASE ZINC-BINDING DOMAIN-CONTAINING PROTEIN-RELATED-RELATED"/>
    <property type="match status" value="1"/>
</dbReference>
<keyword evidence="3" id="KW-1185">Reference proteome</keyword>
<name>A0ABD3GDT6_9MARC</name>
<proteinExistence type="predicted"/>
<gene>
    <name evidence="2" type="ORF">R1sor_027305</name>
</gene>
<organism evidence="2 3">
    <name type="scientific">Riccia sorocarpa</name>
    <dbReference type="NCBI Taxonomy" id="122646"/>
    <lineage>
        <taxon>Eukaryota</taxon>
        <taxon>Viridiplantae</taxon>
        <taxon>Streptophyta</taxon>
        <taxon>Embryophyta</taxon>
        <taxon>Marchantiophyta</taxon>
        <taxon>Marchantiopsida</taxon>
        <taxon>Marchantiidae</taxon>
        <taxon>Marchantiales</taxon>
        <taxon>Ricciaceae</taxon>
        <taxon>Riccia</taxon>
    </lineage>
</organism>
<dbReference type="AlphaFoldDB" id="A0ABD3GDT6"/>
<evidence type="ECO:0000259" key="1">
    <source>
        <dbReference type="Pfam" id="PF00078"/>
    </source>
</evidence>
<dbReference type="PANTHER" id="PTHR33116:SF86">
    <property type="entry name" value="REVERSE TRANSCRIPTASE DOMAIN-CONTAINING PROTEIN"/>
    <property type="match status" value="1"/>
</dbReference>
<dbReference type="Pfam" id="PF00078">
    <property type="entry name" value="RVT_1"/>
    <property type="match status" value="1"/>
</dbReference>
<dbReference type="Proteomes" id="UP001633002">
    <property type="component" value="Unassembled WGS sequence"/>
</dbReference>
<dbReference type="InterPro" id="IPR000477">
    <property type="entry name" value="RT_dom"/>
</dbReference>
<accession>A0ABD3GDT6</accession>
<sequence length="371" mass="41522">MTYKIIAKIIAVCLKGMLPGIIDSQQTGFVAGRNIIDNILSLRLGQEWAAVTNQQAIFVKLDFMKAYDRVAHGFLWDTLKAMGVGFATLERIKGLVEGGEEERVGNIQGLNIGGGQSLLHQLFADDTGICITAEERQFDNLKEVIRDFEMASGASLNLQKSIVMQLTPGPPPAWLDQTGCEVASLGKSFKYLGVVTSSPIDERAVTAEIVQKMMKKLKHWSNRLLSWPAKTILLKHVLAATPLYQLMSVGLCKDDLEELEKLCRNFLWGWNEEGNPKHALIAWERIAQVKDRRGLGWVKLKDMADALYVRQINRILENGGAEWIQLARSFILRTLRKGAYQRECSQWSVQECNVTKLVQGEAETTMEGCRG</sequence>
<comment type="caution">
    <text evidence="2">The sequence shown here is derived from an EMBL/GenBank/DDBJ whole genome shotgun (WGS) entry which is preliminary data.</text>
</comment>
<dbReference type="EMBL" id="JBJQOH010000008">
    <property type="protein sequence ID" value="KAL3677357.1"/>
    <property type="molecule type" value="Genomic_DNA"/>
</dbReference>
<feature type="domain" description="Reverse transcriptase" evidence="1">
    <location>
        <begin position="2"/>
        <end position="95"/>
    </location>
</feature>
<dbReference type="CDD" id="cd01650">
    <property type="entry name" value="RT_nLTR_like"/>
    <property type="match status" value="1"/>
</dbReference>
<evidence type="ECO:0000313" key="2">
    <source>
        <dbReference type="EMBL" id="KAL3677357.1"/>
    </source>
</evidence>
<evidence type="ECO:0000313" key="3">
    <source>
        <dbReference type="Proteomes" id="UP001633002"/>
    </source>
</evidence>